<reference evidence="2" key="2">
    <citation type="submission" date="2015-01" db="EMBL/GenBank/DDBJ databases">
        <title>Evolutionary Origins and Diversification of the Mycorrhizal Mutualists.</title>
        <authorList>
            <consortium name="DOE Joint Genome Institute"/>
            <consortium name="Mycorrhizal Genomics Consortium"/>
            <person name="Kohler A."/>
            <person name="Kuo A."/>
            <person name="Nagy L.G."/>
            <person name="Floudas D."/>
            <person name="Copeland A."/>
            <person name="Barry K.W."/>
            <person name="Cichocki N."/>
            <person name="Veneault-Fourrey C."/>
            <person name="LaButti K."/>
            <person name="Lindquist E.A."/>
            <person name="Lipzen A."/>
            <person name="Lundell T."/>
            <person name="Morin E."/>
            <person name="Murat C."/>
            <person name="Riley R."/>
            <person name="Ohm R."/>
            <person name="Sun H."/>
            <person name="Tunlid A."/>
            <person name="Henrissat B."/>
            <person name="Grigoriev I.V."/>
            <person name="Hibbett D.S."/>
            <person name="Martin F."/>
        </authorList>
    </citation>
    <scope>NUCLEOTIDE SEQUENCE [LARGE SCALE GENOMIC DNA]</scope>
    <source>
        <strain evidence="2">UH-Slu-Lm8-n1</strain>
    </source>
</reference>
<name>A0A0D0ABY7_9AGAM</name>
<dbReference type="HOGENOM" id="CLU_2455116_0_0_1"/>
<organism evidence="1 2">
    <name type="scientific">Suillus luteus UH-Slu-Lm8-n1</name>
    <dbReference type="NCBI Taxonomy" id="930992"/>
    <lineage>
        <taxon>Eukaryota</taxon>
        <taxon>Fungi</taxon>
        <taxon>Dikarya</taxon>
        <taxon>Basidiomycota</taxon>
        <taxon>Agaricomycotina</taxon>
        <taxon>Agaricomycetes</taxon>
        <taxon>Agaricomycetidae</taxon>
        <taxon>Boletales</taxon>
        <taxon>Suillineae</taxon>
        <taxon>Suillaceae</taxon>
        <taxon>Suillus</taxon>
    </lineage>
</organism>
<reference evidence="1 2" key="1">
    <citation type="submission" date="2014-04" db="EMBL/GenBank/DDBJ databases">
        <authorList>
            <consortium name="DOE Joint Genome Institute"/>
            <person name="Kuo A."/>
            <person name="Ruytinx J."/>
            <person name="Rineau F."/>
            <person name="Colpaert J."/>
            <person name="Kohler A."/>
            <person name="Nagy L.G."/>
            <person name="Floudas D."/>
            <person name="Copeland A."/>
            <person name="Barry K.W."/>
            <person name="Cichocki N."/>
            <person name="Veneault-Fourrey C."/>
            <person name="LaButti K."/>
            <person name="Lindquist E.A."/>
            <person name="Lipzen A."/>
            <person name="Lundell T."/>
            <person name="Morin E."/>
            <person name="Murat C."/>
            <person name="Sun H."/>
            <person name="Tunlid A."/>
            <person name="Henrissat B."/>
            <person name="Grigoriev I.V."/>
            <person name="Hibbett D.S."/>
            <person name="Martin F."/>
            <person name="Nordberg H.P."/>
            <person name="Cantor M.N."/>
            <person name="Hua S.X."/>
        </authorList>
    </citation>
    <scope>NUCLEOTIDE SEQUENCE [LARGE SCALE GENOMIC DNA]</scope>
    <source>
        <strain evidence="1 2">UH-Slu-Lm8-n1</strain>
    </source>
</reference>
<proteinExistence type="predicted"/>
<gene>
    <name evidence="1" type="ORF">CY34DRAFT_89506</name>
</gene>
<dbReference type="STRING" id="930992.A0A0D0ABY7"/>
<accession>A0A0D0ABY7</accession>
<evidence type="ECO:0000313" key="2">
    <source>
        <dbReference type="Proteomes" id="UP000054485"/>
    </source>
</evidence>
<sequence length="100" mass="11453">MNDGVVQLLNECNWWKWMYRVSPFTYIIEGLLGQGRCPSIETVSVNPPKSLTCSKYMDPFMEFAGGYFTNPESAEGCQYCPAKTTDQFMHSSVDFKYSNH</sequence>
<dbReference type="Proteomes" id="UP000054485">
    <property type="component" value="Unassembled WGS sequence"/>
</dbReference>
<dbReference type="InParanoid" id="A0A0D0ABY7"/>
<keyword evidence="2" id="KW-1185">Reference proteome</keyword>
<protein>
    <submittedName>
        <fullName evidence="1">Uncharacterized protein</fullName>
    </submittedName>
</protein>
<dbReference type="EMBL" id="KN835349">
    <property type="protein sequence ID" value="KIK39291.1"/>
    <property type="molecule type" value="Genomic_DNA"/>
</dbReference>
<dbReference type="AlphaFoldDB" id="A0A0D0ABY7"/>
<dbReference type="OrthoDB" id="245989at2759"/>
<evidence type="ECO:0000313" key="1">
    <source>
        <dbReference type="EMBL" id="KIK39291.1"/>
    </source>
</evidence>